<dbReference type="EMBL" id="PYSV01000005">
    <property type="protein sequence ID" value="PTA68559.1"/>
    <property type="molecule type" value="Genomic_DNA"/>
</dbReference>
<evidence type="ECO:0000256" key="1">
    <source>
        <dbReference type="ARBA" id="ARBA00001974"/>
    </source>
</evidence>
<dbReference type="Gene3D" id="2.40.110.10">
    <property type="entry name" value="Butyryl-CoA Dehydrogenase, subunit A, domain 2"/>
    <property type="match status" value="1"/>
</dbReference>
<dbReference type="SUPFAM" id="SSF47203">
    <property type="entry name" value="Acyl-CoA dehydrogenase C-terminal domain-like"/>
    <property type="match status" value="1"/>
</dbReference>
<dbReference type="Gene3D" id="1.20.140.10">
    <property type="entry name" value="Butyryl-CoA Dehydrogenase, subunit A, domain 3"/>
    <property type="match status" value="1"/>
</dbReference>
<evidence type="ECO:0000256" key="4">
    <source>
        <dbReference type="ARBA" id="ARBA00022827"/>
    </source>
</evidence>
<evidence type="ECO:0000313" key="10">
    <source>
        <dbReference type="EMBL" id="PTA68559.1"/>
    </source>
</evidence>
<dbReference type="InterPro" id="IPR006091">
    <property type="entry name" value="Acyl-CoA_Oxase/DH_mid-dom"/>
</dbReference>
<keyword evidence="3 5" id="KW-0285">Flavoprotein</keyword>
<dbReference type="InterPro" id="IPR025878">
    <property type="entry name" value="Acyl-CoA_dh-like_C_dom"/>
</dbReference>
<accession>A0A2T3W9H8</accession>
<keyword evidence="11" id="KW-1185">Reference proteome</keyword>
<dbReference type="InterPro" id="IPR009075">
    <property type="entry name" value="AcylCo_DH/oxidase_C"/>
</dbReference>
<dbReference type="InterPro" id="IPR052166">
    <property type="entry name" value="Diverse_Acyl-CoA_DH"/>
</dbReference>
<dbReference type="InterPro" id="IPR009100">
    <property type="entry name" value="AcylCoA_DH/oxidase_NM_dom_sf"/>
</dbReference>
<dbReference type="GO" id="GO:0050660">
    <property type="term" value="F:flavin adenine dinucleotide binding"/>
    <property type="evidence" value="ECO:0007669"/>
    <property type="project" value="InterPro"/>
</dbReference>
<keyword evidence="4 5" id="KW-0274">FAD</keyword>
<sequence>MPPVLSRRDLNFQLFEVLDTAALTARARFSSHTREDYEAVLTLALDVAERHFAPYAREADEHEPTLREGRVVLPLSAQAAMQAFREAGFFSAHHDEELGGLALPWVVMQAAMAHFQAANIGYSGYPFLTIGNANLQRQFASPEQQRRYMMPLLEGRWFGTMALSEPQAGSGLADISTTATPRPDGTYAIRGTKMWISGGEHELTENIVHLVLARMAGGEAGVRGISLFLVPRFRLRQDGSPGETNHVVLAGLNHKLGYRGTVNTLLNFGEGGETVGELVGAPGQGLAQMFHMMNEARIGVGLGAVMLGSAGYQHSLAYARERRQGRRPGARDPLSPPVPIIEHADVRRLLLRQKATVEGGLALGLYACALVDDLHTGPQEARADTGLLLDLLTPIVKSWPSRHVQAALSDAIQVMGGAGYTRDFPVEMYYRDNRLNPIHEGTEGIQAADLLGRKLTQAGGRGLSVLLTRLEADLAASEPLTGLDEIRSGVRGAAQAGPAALGALLARAADLGPERVLAGAHSALELLGGVVLGWMWLRQAAAAARALPTARGEDTAFYQGKLQAARFFALHELPRIRVHIELLAAADTTALDMSPEWF</sequence>
<dbReference type="Pfam" id="PF12806">
    <property type="entry name" value="Acyl-CoA_dh_C"/>
    <property type="match status" value="1"/>
</dbReference>
<proteinExistence type="inferred from homology"/>
<gene>
    <name evidence="10" type="ORF">C8263_07115</name>
</gene>
<evidence type="ECO:0000259" key="6">
    <source>
        <dbReference type="Pfam" id="PF00441"/>
    </source>
</evidence>
<evidence type="ECO:0000313" key="11">
    <source>
        <dbReference type="Proteomes" id="UP000240317"/>
    </source>
</evidence>
<dbReference type="Pfam" id="PF02770">
    <property type="entry name" value="Acyl-CoA_dh_M"/>
    <property type="match status" value="1"/>
</dbReference>
<protein>
    <submittedName>
        <fullName evidence="10">Acyl-CoA dehydrogenase</fullName>
    </submittedName>
</protein>
<evidence type="ECO:0000259" key="9">
    <source>
        <dbReference type="Pfam" id="PF12806"/>
    </source>
</evidence>
<dbReference type="Pfam" id="PF00441">
    <property type="entry name" value="Acyl-CoA_dh_1"/>
    <property type="match status" value="1"/>
</dbReference>
<dbReference type="AlphaFoldDB" id="A0A2T3W9H8"/>
<reference evidence="10 11" key="1">
    <citation type="submission" date="2018-03" db="EMBL/GenBank/DDBJ databases">
        <title>Draft genome of Deinococcus sp. OD32.</title>
        <authorList>
            <person name="Wang X.-P."/>
            <person name="Du Z.-J."/>
        </authorList>
    </citation>
    <scope>NUCLEOTIDE SEQUENCE [LARGE SCALE GENOMIC DNA]</scope>
    <source>
        <strain evidence="10 11">OD32</strain>
    </source>
</reference>
<dbReference type="Pfam" id="PF02771">
    <property type="entry name" value="Acyl-CoA_dh_N"/>
    <property type="match status" value="1"/>
</dbReference>
<dbReference type="PANTHER" id="PTHR42803:SF3">
    <property type="entry name" value="ACYL-COA DEHYDROGENASE-RELATED"/>
    <property type="match status" value="1"/>
</dbReference>
<feature type="domain" description="Acetyl-CoA dehydrogenase-like C-terminal" evidence="9">
    <location>
        <begin position="472"/>
        <end position="593"/>
    </location>
</feature>
<keyword evidence="5" id="KW-0560">Oxidoreductase</keyword>
<dbReference type="InterPro" id="IPR036250">
    <property type="entry name" value="AcylCo_DH-like_C"/>
</dbReference>
<organism evidence="10 11">
    <name type="scientific">Deinococcus arcticus</name>
    <dbReference type="NCBI Taxonomy" id="2136176"/>
    <lineage>
        <taxon>Bacteria</taxon>
        <taxon>Thermotogati</taxon>
        <taxon>Deinococcota</taxon>
        <taxon>Deinococci</taxon>
        <taxon>Deinococcales</taxon>
        <taxon>Deinococcaceae</taxon>
        <taxon>Deinococcus</taxon>
    </lineage>
</organism>
<dbReference type="Proteomes" id="UP000240317">
    <property type="component" value="Unassembled WGS sequence"/>
</dbReference>
<comment type="cofactor">
    <cofactor evidence="1 5">
        <name>FAD</name>
        <dbReference type="ChEBI" id="CHEBI:57692"/>
    </cofactor>
</comment>
<dbReference type="PANTHER" id="PTHR42803">
    <property type="entry name" value="ACYL-COA DEHYDROGENASE"/>
    <property type="match status" value="1"/>
</dbReference>
<evidence type="ECO:0000256" key="2">
    <source>
        <dbReference type="ARBA" id="ARBA00009347"/>
    </source>
</evidence>
<evidence type="ECO:0000256" key="5">
    <source>
        <dbReference type="RuleBase" id="RU362125"/>
    </source>
</evidence>
<comment type="similarity">
    <text evidence="2 5">Belongs to the acyl-CoA dehydrogenase family.</text>
</comment>
<dbReference type="RefSeq" id="WP_107137433.1">
    <property type="nucleotide sequence ID" value="NZ_PYSV01000005.1"/>
</dbReference>
<feature type="domain" description="Acyl-CoA oxidase/dehydrogenase middle" evidence="7">
    <location>
        <begin position="161"/>
        <end position="261"/>
    </location>
</feature>
<dbReference type="SUPFAM" id="SSF56645">
    <property type="entry name" value="Acyl-CoA dehydrogenase NM domain-like"/>
    <property type="match status" value="1"/>
</dbReference>
<dbReference type="GO" id="GO:0016627">
    <property type="term" value="F:oxidoreductase activity, acting on the CH-CH group of donors"/>
    <property type="evidence" value="ECO:0007669"/>
    <property type="project" value="InterPro"/>
</dbReference>
<name>A0A2T3W9H8_9DEIO</name>
<dbReference type="InterPro" id="IPR013786">
    <property type="entry name" value="AcylCoA_DH/ox_N"/>
</dbReference>
<feature type="domain" description="Acyl-CoA dehydrogenase/oxidase N-terminal" evidence="8">
    <location>
        <begin position="35"/>
        <end position="155"/>
    </location>
</feature>
<dbReference type="InterPro" id="IPR037069">
    <property type="entry name" value="AcylCoA_DH/ox_N_sf"/>
</dbReference>
<dbReference type="Gene3D" id="1.10.540.10">
    <property type="entry name" value="Acyl-CoA dehydrogenase/oxidase, N-terminal domain"/>
    <property type="match status" value="1"/>
</dbReference>
<comment type="caution">
    <text evidence="10">The sequence shown here is derived from an EMBL/GenBank/DDBJ whole genome shotgun (WGS) entry which is preliminary data.</text>
</comment>
<evidence type="ECO:0000259" key="7">
    <source>
        <dbReference type="Pfam" id="PF02770"/>
    </source>
</evidence>
<dbReference type="OrthoDB" id="9771038at2"/>
<evidence type="ECO:0000259" key="8">
    <source>
        <dbReference type="Pfam" id="PF02771"/>
    </source>
</evidence>
<dbReference type="InterPro" id="IPR046373">
    <property type="entry name" value="Acyl-CoA_Oxase/DH_mid-dom_sf"/>
</dbReference>
<evidence type="ECO:0000256" key="3">
    <source>
        <dbReference type="ARBA" id="ARBA00022630"/>
    </source>
</evidence>
<feature type="domain" description="Acyl-CoA dehydrogenase/oxidase C-terminal" evidence="6">
    <location>
        <begin position="283"/>
        <end position="449"/>
    </location>
</feature>